<name>A0A6P2BNV2_9ACTN</name>
<feature type="transmembrane region" description="Helical" evidence="6">
    <location>
        <begin position="292"/>
        <end position="313"/>
    </location>
</feature>
<feature type="transmembrane region" description="Helical" evidence="6">
    <location>
        <begin position="139"/>
        <end position="167"/>
    </location>
</feature>
<feature type="region of interest" description="Disordered" evidence="5">
    <location>
        <begin position="672"/>
        <end position="692"/>
    </location>
</feature>
<protein>
    <submittedName>
        <fullName evidence="7">Amino acid permease</fullName>
    </submittedName>
</protein>
<keyword evidence="2 6" id="KW-0812">Transmembrane</keyword>
<feature type="transmembrane region" description="Helical" evidence="6">
    <location>
        <begin position="173"/>
        <end position="190"/>
    </location>
</feature>
<sequence length="815" mass="86852">MPKAAGALDGSGGQGGGQLTKEHARQPDSLWYTAKTHLLGPPLVNEQLGEQRLSNPLGLGVLSPDGISSSAYGTEEILIALLPIAGLAAFTLILPLTLVILLVMTLVVLSYREVVMVYIRPGGSYVVARENFGPRIAQICAVALLIDYVVTVAVQIAAGTAAVASAIPAIGPYKVEICVGVVLLMCYGNLRGIKEAGKAFAVPTYLFSGAVILMIVVGLIREVIGNLHPLDPTTLHGTYTIGPGTEGLVTGVMIFTLLRAFANGGASLTGIEAVSDAVGAFRPPEGRNARKVLVAEGIILGVLVAGIGWLAHITHATPRTAGYPTLLAQEAQIVFGPTVLGHTLFLLVQLATMLILYTGGNTSFNGFPFLTSYVAGDSFLPRWLLKRGHRLVFSNAIILLAVTSVALLVIKDADVNSLVPLYAIGVFTAFTMAGFGMAKYHHTRRELGWRHKFWINFAAGTLSAIVVAIFAIVKFTEGAWVVLVLFAIFVPALIRLNAEYRAETEVLETVSGEQPPPPPHYTRRVVYVFVDDFDLATLAALRYARSLRPTQVRAVHFVIDSLRAEKLREKWTRADRGVALDFIDCPDRRLTKAAIDLAEREVADPGTHVTVILPRRSYSPLLGRLLHDRTGDKIAAAVSRIPRSAATIVPYDVPGRVAVLQARQAAAKAAAAAARAGKPAEPEELRTDRGGREGMAATAQELARESDVAAAHSLPRKRVAPTKGVVAIGTVSGGKVTVEGKVRVMEIRPVERNSVLAVEINDSTGNLTAMFYGRSHIPGVICGARLRLTGSAGIRGGQPVMINPAYELLTPGEDS</sequence>
<dbReference type="OrthoDB" id="9759676at2"/>
<dbReference type="AlphaFoldDB" id="A0A6P2BNV2"/>
<evidence type="ECO:0000256" key="4">
    <source>
        <dbReference type="ARBA" id="ARBA00023136"/>
    </source>
</evidence>
<keyword evidence="3 6" id="KW-1133">Transmembrane helix</keyword>
<evidence type="ECO:0000256" key="1">
    <source>
        <dbReference type="ARBA" id="ARBA00004141"/>
    </source>
</evidence>
<comment type="subcellular location">
    <subcellularLocation>
        <location evidence="1">Membrane</location>
        <topology evidence="1">Multi-pass membrane protein</topology>
    </subcellularLocation>
</comment>
<feature type="compositionally biased region" description="Basic and acidic residues" evidence="5">
    <location>
        <begin position="678"/>
        <end position="692"/>
    </location>
</feature>
<feature type="transmembrane region" description="Helical" evidence="6">
    <location>
        <begin position="333"/>
        <end position="357"/>
    </location>
</feature>
<feature type="transmembrane region" description="Helical" evidence="6">
    <location>
        <begin position="202"/>
        <end position="220"/>
    </location>
</feature>
<dbReference type="GO" id="GO:0022857">
    <property type="term" value="F:transmembrane transporter activity"/>
    <property type="evidence" value="ECO:0007669"/>
    <property type="project" value="InterPro"/>
</dbReference>
<feature type="region of interest" description="Disordered" evidence="5">
    <location>
        <begin position="1"/>
        <end position="21"/>
    </location>
</feature>
<comment type="caution">
    <text evidence="7">The sequence shown here is derived from an EMBL/GenBank/DDBJ whole genome shotgun (WGS) entry which is preliminary data.</text>
</comment>
<proteinExistence type="predicted"/>
<evidence type="ECO:0000256" key="5">
    <source>
        <dbReference type="SAM" id="MobiDB-lite"/>
    </source>
</evidence>
<feature type="transmembrane region" description="Helical" evidence="6">
    <location>
        <begin position="479"/>
        <end position="498"/>
    </location>
</feature>
<dbReference type="Gene3D" id="1.20.1740.10">
    <property type="entry name" value="Amino acid/polyamine transporter I"/>
    <property type="match status" value="1"/>
</dbReference>
<dbReference type="EMBL" id="RPFW01000010">
    <property type="protein sequence ID" value="TVZ00201.1"/>
    <property type="molecule type" value="Genomic_DNA"/>
</dbReference>
<dbReference type="Pfam" id="PF13520">
    <property type="entry name" value="AA_permease_2"/>
    <property type="match status" value="1"/>
</dbReference>
<dbReference type="Proteomes" id="UP000460272">
    <property type="component" value="Unassembled WGS sequence"/>
</dbReference>
<dbReference type="InterPro" id="IPR053153">
    <property type="entry name" value="APC_K+_Transporter"/>
</dbReference>
<keyword evidence="8" id="KW-1185">Reference proteome</keyword>
<feature type="transmembrane region" description="Helical" evidence="6">
    <location>
        <begin position="453"/>
        <end position="473"/>
    </location>
</feature>
<dbReference type="PANTHER" id="PTHR47704">
    <property type="entry name" value="POTASSIUM TRANSPORTER KIMA"/>
    <property type="match status" value="1"/>
</dbReference>
<dbReference type="InterPro" id="IPR012340">
    <property type="entry name" value="NA-bd_OB-fold"/>
</dbReference>
<keyword evidence="4 6" id="KW-0472">Membrane</keyword>
<gene>
    <name evidence="7" type="ORF">EAS64_39210</name>
</gene>
<dbReference type="Gene3D" id="2.40.50.140">
    <property type="entry name" value="Nucleic acid-binding proteins"/>
    <property type="match status" value="1"/>
</dbReference>
<dbReference type="GO" id="GO:0016020">
    <property type="term" value="C:membrane"/>
    <property type="evidence" value="ECO:0007669"/>
    <property type="project" value="UniProtKB-SubCell"/>
</dbReference>
<feature type="compositionally biased region" description="Gly residues" evidence="5">
    <location>
        <begin position="9"/>
        <end position="18"/>
    </location>
</feature>
<feature type="transmembrane region" description="Helical" evidence="6">
    <location>
        <begin position="391"/>
        <end position="410"/>
    </location>
</feature>
<evidence type="ECO:0000256" key="3">
    <source>
        <dbReference type="ARBA" id="ARBA00022989"/>
    </source>
</evidence>
<organism evidence="7 8">
    <name type="scientific">Trebonia kvetii</name>
    <dbReference type="NCBI Taxonomy" id="2480626"/>
    <lineage>
        <taxon>Bacteria</taxon>
        <taxon>Bacillati</taxon>
        <taxon>Actinomycetota</taxon>
        <taxon>Actinomycetes</taxon>
        <taxon>Streptosporangiales</taxon>
        <taxon>Treboniaceae</taxon>
        <taxon>Trebonia</taxon>
    </lineage>
</organism>
<feature type="transmembrane region" description="Helical" evidence="6">
    <location>
        <begin position="240"/>
        <end position="258"/>
    </location>
</feature>
<evidence type="ECO:0000313" key="8">
    <source>
        <dbReference type="Proteomes" id="UP000460272"/>
    </source>
</evidence>
<accession>A0A6P2BNV2</accession>
<dbReference type="CDD" id="cd04488">
    <property type="entry name" value="RecG_wedge_OBF"/>
    <property type="match status" value="1"/>
</dbReference>
<reference evidence="7 8" key="1">
    <citation type="submission" date="2018-11" db="EMBL/GenBank/DDBJ databases">
        <title>Trebonia kvetii gen.nov., sp.nov., a novel acidophilic actinobacterium, and proposal of the new actinobacterial family Treboniaceae fam. nov.</title>
        <authorList>
            <person name="Rapoport D."/>
            <person name="Sagova-Mareckova M."/>
            <person name="Sedlacek I."/>
            <person name="Provaznik J."/>
            <person name="Kralova S."/>
            <person name="Pavlinic D."/>
            <person name="Benes V."/>
            <person name="Kopecky J."/>
        </authorList>
    </citation>
    <scope>NUCLEOTIDE SEQUENCE [LARGE SCALE GENOMIC DNA]</scope>
    <source>
        <strain evidence="7 8">15Tr583</strain>
    </source>
</reference>
<evidence type="ECO:0000256" key="2">
    <source>
        <dbReference type="ARBA" id="ARBA00022692"/>
    </source>
</evidence>
<dbReference type="PANTHER" id="PTHR47704:SF1">
    <property type="entry name" value="POTASSIUM TRANSPORTER KIMA"/>
    <property type="match status" value="1"/>
</dbReference>
<feature type="transmembrane region" description="Helical" evidence="6">
    <location>
        <begin position="78"/>
        <end position="111"/>
    </location>
</feature>
<evidence type="ECO:0000256" key="6">
    <source>
        <dbReference type="SAM" id="Phobius"/>
    </source>
</evidence>
<evidence type="ECO:0000313" key="7">
    <source>
        <dbReference type="EMBL" id="TVZ00201.1"/>
    </source>
</evidence>
<dbReference type="InterPro" id="IPR002293">
    <property type="entry name" value="AA/rel_permease1"/>
</dbReference>
<feature type="transmembrane region" description="Helical" evidence="6">
    <location>
        <begin position="422"/>
        <end position="441"/>
    </location>
</feature>